<sequence length="122" mass="11897">MLVSCPNCQSMQVIKRDVAKRMGGLVGTVGGAASGAAKALAGAQVGSRVGLVAFGPIGATLGGFAGALLGGLLGATTGGVAGAKLGEVIDAQVLHNCECLRCGHRFSDPNAAESSDPGTFRA</sequence>
<dbReference type="AlphaFoldDB" id="A0A850RPM3"/>
<evidence type="ECO:0008006" key="3">
    <source>
        <dbReference type="Google" id="ProtNLM"/>
    </source>
</evidence>
<proteinExistence type="predicted"/>
<comment type="caution">
    <text evidence="1">The sequence shown here is derived from an EMBL/GenBank/DDBJ whole genome shotgun (WGS) entry which is preliminary data.</text>
</comment>
<dbReference type="RefSeq" id="WP_176978143.1">
    <property type="nucleotide sequence ID" value="NZ_JABZEO010000022.1"/>
</dbReference>
<dbReference type="EMBL" id="JABZEO010000022">
    <property type="protein sequence ID" value="NVZ11431.1"/>
    <property type="molecule type" value="Genomic_DNA"/>
</dbReference>
<evidence type="ECO:0000313" key="1">
    <source>
        <dbReference type="EMBL" id="NVZ11431.1"/>
    </source>
</evidence>
<accession>A0A850RPM3</accession>
<name>A0A850RPM3_9GAMM</name>
<reference evidence="1 2" key="1">
    <citation type="submission" date="2020-06" db="EMBL/GenBank/DDBJ databases">
        <title>Whole-genome sequence of Allochromatium humboldtianum DSM 21881, type strain.</title>
        <authorList>
            <person name="Kyndt J.A."/>
            <person name="Meyer T.E."/>
        </authorList>
    </citation>
    <scope>NUCLEOTIDE SEQUENCE [LARGE SCALE GENOMIC DNA]</scope>
    <source>
        <strain evidence="1 2">DSM 21881</strain>
    </source>
</reference>
<dbReference type="Proteomes" id="UP000592294">
    <property type="component" value="Unassembled WGS sequence"/>
</dbReference>
<keyword evidence="2" id="KW-1185">Reference proteome</keyword>
<gene>
    <name evidence="1" type="ORF">HW932_19450</name>
</gene>
<organism evidence="1 2">
    <name type="scientific">Allochromatium humboldtianum</name>
    <dbReference type="NCBI Taxonomy" id="504901"/>
    <lineage>
        <taxon>Bacteria</taxon>
        <taxon>Pseudomonadati</taxon>
        <taxon>Pseudomonadota</taxon>
        <taxon>Gammaproteobacteria</taxon>
        <taxon>Chromatiales</taxon>
        <taxon>Chromatiaceae</taxon>
        <taxon>Allochromatium</taxon>
    </lineage>
</organism>
<evidence type="ECO:0000313" key="2">
    <source>
        <dbReference type="Proteomes" id="UP000592294"/>
    </source>
</evidence>
<protein>
    <recommendedName>
        <fullName evidence="3">Glycine zipper domain-containing protein</fullName>
    </recommendedName>
</protein>